<feature type="transmembrane region" description="Helical" evidence="8">
    <location>
        <begin position="87"/>
        <end position="110"/>
    </location>
</feature>
<dbReference type="PANTHER" id="PTHR21421:SF29">
    <property type="entry name" value="GUSTATORY RECEPTOR 5A FOR TREHALOSE-RELATED"/>
    <property type="match status" value="1"/>
</dbReference>
<keyword evidence="6 8" id="KW-0472">Membrane</keyword>
<comment type="caution">
    <text evidence="9">The sequence shown here is derived from an EMBL/GenBank/DDBJ whole genome shotgun (WGS) entry which is preliminary data.</text>
</comment>
<dbReference type="InterPro" id="IPR009318">
    <property type="entry name" value="Gustatory_rcpt"/>
</dbReference>
<proteinExistence type="inferred from homology"/>
<dbReference type="EMBL" id="JAHIBW010000126">
    <property type="protein sequence ID" value="KAG7294844.1"/>
    <property type="molecule type" value="Genomic_DNA"/>
</dbReference>
<evidence type="ECO:0000256" key="2">
    <source>
        <dbReference type="ARBA" id="ARBA00005327"/>
    </source>
</evidence>
<evidence type="ECO:0000256" key="3">
    <source>
        <dbReference type="ARBA" id="ARBA00022475"/>
    </source>
</evidence>
<dbReference type="PANTHER" id="PTHR21421">
    <property type="entry name" value="GUSTATORY RECEPTOR"/>
    <property type="match status" value="1"/>
</dbReference>
<comment type="similarity">
    <text evidence="2">Belongs to the insect chemoreceptor superfamily. Gustatory receptor (GR) family. Gr5a subfamily.</text>
</comment>
<evidence type="ECO:0000313" key="10">
    <source>
        <dbReference type="Proteomes" id="UP000823941"/>
    </source>
</evidence>
<evidence type="ECO:0000256" key="6">
    <source>
        <dbReference type="ARBA" id="ARBA00023136"/>
    </source>
</evidence>
<evidence type="ECO:0000313" key="9">
    <source>
        <dbReference type="EMBL" id="KAG7294844.1"/>
    </source>
</evidence>
<gene>
    <name evidence="9" type="ORF">JYU34_022782</name>
</gene>
<evidence type="ECO:0000256" key="7">
    <source>
        <dbReference type="ARBA" id="ARBA00023170"/>
    </source>
</evidence>
<evidence type="ECO:0000256" key="1">
    <source>
        <dbReference type="ARBA" id="ARBA00004651"/>
    </source>
</evidence>
<keyword evidence="7" id="KW-0675">Receptor</keyword>
<keyword evidence="10" id="KW-1185">Reference proteome</keyword>
<organism evidence="9 10">
    <name type="scientific">Plutella xylostella</name>
    <name type="common">Diamondback moth</name>
    <name type="synonym">Plutella maculipennis</name>
    <dbReference type="NCBI Taxonomy" id="51655"/>
    <lineage>
        <taxon>Eukaryota</taxon>
        <taxon>Metazoa</taxon>
        <taxon>Ecdysozoa</taxon>
        <taxon>Arthropoda</taxon>
        <taxon>Hexapoda</taxon>
        <taxon>Insecta</taxon>
        <taxon>Pterygota</taxon>
        <taxon>Neoptera</taxon>
        <taxon>Endopterygota</taxon>
        <taxon>Lepidoptera</taxon>
        <taxon>Glossata</taxon>
        <taxon>Ditrysia</taxon>
        <taxon>Yponomeutoidea</taxon>
        <taxon>Plutellidae</taxon>
        <taxon>Plutella</taxon>
    </lineage>
</organism>
<keyword evidence="5 8" id="KW-1133">Transmembrane helix</keyword>
<dbReference type="Proteomes" id="UP000823941">
    <property type="component" value="Unassembled WGS sequence"/>
</dbReference>
<evidence type="ECO:0000256" key="8">
    <source>
        <dbReference type="SAM" id="Phobius"/>
    </source>
</evidence>
<accession>A0ABQ7PQZ3</accession>
<evidence type="ECO:0000256" key="4">
    <source>
        <dbReference type="ARBA" id="ARBA00022692"/>
    </source>
</evidence>
<protein>
    <recommendedName>
        <fullName evidence="11">Gustatory receptor</fullName>
    </recommendedName>
</protein>
<sequence>MNEIGKVFEGDKETRPHPQLNDDFIRIMHSVFSAARCFGVPVCGGGAARAWAALLLALHVCIEGGSVYKLVKNLAGLTAYSTGNRSVVARLSGAIFYGNALLSLVVFWRLRVAWARLLRDWAGAERGGALPLPPDKALRRNLWLVVAVVAVCSCVEHGMSMAANINLDYPPPIVFKEYILNSHAFLIIPSDYSLPLGIAIFVISKAATILWNFQDMVIILVSLGLASRYGRLNKYVHHLTKMESISGHTGSENDSCMDEYASLQAWRRVREAFVRQAALVRRADAELGSLILLSNSNNFYFICLQVFNGAGGEDGMSLNKVYYLTSVAWLCARACAVVLAAAEVNVRSRTALGFIYEYPDRSYNVE</sequence>
<evidence type="ECO:0000256" key="5">
    <source>
        <dbReference type="ARBA" id="ARBA00022989"/>
    </source>
</evidence>
<name>A0ABQ7PQZ3_PLUXY</name>
<keyword evidence="3" id="KW-1003">Cell membrane</keyword>
<reference evidence="9 10" key="1">
    <citation type="submission" date="2021-06" db="EMBL/GenBank/DDBJ databases">
        <title>A haploid diamondback moth (Plutella xylostella L.) genome assembly resolves 31 chromosomes and identifies a diamide resistance mutation.</title>
        <authorList>
            <person name="Ward C.M."/>
            <person name="Perry K.D."/>
            <person name="Baker G."/>
            <person name="Powis K."/>
            <person name="Heckel D.G."/>
            <person name="Baxter S.W."/>
        </authorList>
    </citation>
    <scope>NUCLEOTIDE SEQUENCE [LARGE SCALE GENOMIC DNA]</scope>
    <source>
        <strain evidence="9 10">LV</strain>
        <tissue evidence="9">Single pupa</tissue>
    </source>
</reference>
<feature type="non-terminal residue" evidence="9">
    <location>
        <position position="366"/>
    </location>
</feature>
<dbReference type="Pfam" id="PF06151">
    <property type="entry name" value="Trehalose_recp"/>
    <property type="match status" value="1"/>
</dbReference>
<comment type="subcellular location">
    <subcellularLocation>
        <location evidence="1">Cell membrane</location>
        <topology evidence="1">Multi-pass membrane protein</topology>
    </subcellularLocation>
</comment>
<keyword evidence="4 8" id="KW-0812">Transmembrane</keyword>
<evidence type="ECO:0008006" key="11">
    <source>
        <dbReference type="Google" id="ProtNLM"/>
    </source>
</evidence>